<dbReference type="Proteomes" id="UP001199106">
    <property type="component" value="Unassembled WGS sequence"/>
</dbReference>
<name>A0AAD4IJD8_9PLEO</name>
<evidence type="ECO:0000259" key="1">
    <source>
        <dbReference type="Pfam" id="PF20408"/>
    </source>
</evidence>
<organism evidence="2 3">
    <name type="scientific">Alternaria panax</name>
    <dbReference type="NCBI Taxonomy" id="48097"/>
    <lineage>
        <taxon>Eukaryota</taxon>
        <taxon>Fungi</taxon>
        <taxon>Dikarya</taxon>
        <taxon>Ascomycota</taxon>
        <taxon>Pezizomycotina</taxon>
        <taxon>Dothideomycetes</taxon>
        <taxon>Pleosporomycetidae</taxon>
        <taxon>Pleosporales</taxon>
        <taxon>Pleosporineae</taxon>
        <taxon>Pleosporaceae</taxon>
        <taxon>Alternaria</taxon>
        <taxon>Alternaria sect. Panax</taxon>
    </lineage>
</organism>
<proteinExistence type="predicted"/>
<dbReference type="InterPro" id="IPR046879">
    <property type="entry name" value="KANL3/Tex30_Abhydrolase"/>
</dbReference>
<dbReference type="PANTHER" id="PTHR13136:SF11">
    <property type="entry name" value="TESTIS-EXPRESSED PROTEIN 30"/>
    <property type="match status" value="1"/>
</dbReference>
<dbReference type="Pfam" id="PF20408">
    <property type="entry name" value="Abhydrolase_11"/>
    <property type="match status" value="1"/>
</dbReference>
<dbReference type="EMBL" id="JAANER010000001">
    <property type="protein sequence ID" value="KAG9196046.1"/>
    <property type="molecule type" value="Genomic_DNA"/>
</dbReference>
<dbReference type="Gene3D" id="3.40.50.1820">
    <property type="entry name" value="alpha/beta hydrolase"/>
    <property type="match status" value="1"/>
</dbReference>
<protein>
    <recommendedName>
        <fullName evidence="1">KANL3/Tex30 alpha/beta hydrolase-like domain-containing protein</fullName>
    </recommendedName>
</protein>
<keyword evidence="3" id="KW-1185">Reference proteome</keyword>
<evidence type="ECO:0000313" key="3">
    <source>
        <dbReference type="Proteomes" id="UP001199106"/>
    </source>
</evidence>
<dbReference type="AlphaFoldDB" id="A0AAD4IJD8"/>
<accession>A0AAD4IJD8</accession>
<dbReference type="InterPro" id="IPR026555">
    <property type="entry name" value="NSL3/Tex30"/>
</dbReference>
<dbReference type="PANTHER" id="PTHR13136">
    <property type="entry name" value="TESTIS DEVELOPMENT PROTEIN PRTD"/>
    <property type="match status" value="1"/>
</dbReference>
<dbReference type="SUPFAM" id="SSF53474">
    <property type="entry name" value="alpha/beta-Hydrolases"/>
    <property type="match status" value="1"/>
</dbReference>
<evidence type="ECO:0000313" key="2">
    <source>
        <dbReference type="EMBL" id="KAG9196046.1"/>
    </source>
</evidence>
<reference evidence="2" key="1">
    <citation type="submission" date="2021-07" db="EMBL/GenBank/DDBJ databases">
        <title>Genome Resource of American Ginseng Black Spot Pathogen Alternaria panax.</title>
        <authorList>
            <person name="Qiu C."/>
            <person name="Wang W."/>
            <person name="Liu Z."/>
        </authorList>
    </citation>
    <scope>NUCLEOTIDE SEQUENCE</scope>
    <source>
        <strain evidence="2">BNCC115425</strain>
    </source>
</reference>
<sequence length="259" mass="28651">MTRHDKIDATTESSTPWNVTTLTLTDDTVKKPIQCHQYAPYSPTLIFTHGAGGTLSVEAVVNFCTGFCSTLPVLAFQGSMNLKARTQQFRACKAKLYNVHEGRRKSKAGDGMRERKHRVLLGGRSMGARAAVIAASEDLVEQDDERDEVRVWLVLVSYPLQGPKGDVRDQILLHLPKMASVLFVVGDEDAMCPLELLDETKSEMMATSQLVVVRGADHGMNVKPASMTKELEEEAGRVAARWVEDGLKEDVTYIGEERD</sequence>
<comment type="caution">
    <text evidence="2">The sequence shown here is derived from an EMBL/GenBank/DDBJ whole genome shotgun (WGS) entry which is preliminary data.</text>
</comment>
<feature type="domain" description="KANL3/Tex30 alpha/beta hydrolase-like" evidence="1">
    <location>
        <begin position="44"/>
        <end position="230"/>
    </location>
</feature>
<gene>
    <name evidence="2" type="ORF">G6011_01167</name>
</gene>
<dbReference type="InterPro" id="IPR029058">
    <property type="entry name" value="AB_hydrolase_fold"/>
</dbReference>